<feature type="compositionally biased region" description="Basic and acidic residues" evidence="1">
    <location>
        <begin position="169"/>
        <end position="186"/>
    </location>
</feature>
<dbReference type="CDD" id="cd18186">
    <property type="entry name" value="BTB_POZ_ZBTB_KLHL-like"/>
    <property type="match status" value="1"/>
</dbReference>
<feature type="compositionally biased region" description="Basic and acidic residues" evidence="1">
    <location>
        <begin position="63"/>
        <end position="80"/>
    </location>
</feature>
<evidence type="ECO:0000256" key="1">
    <source>
        <dbReference type="SAM" id="MobiDB-lite"/>
    </source>
</evidence>
<dbReference type="Proteomes" id="UP001153678">
    <property type="component" value="Unassembled WGS sequence"/>
</dbReference>
<dbReference type="OrthoDB" id="10457511at2759"/>
<evidence type="ECO:0000259" key="2">
    <source>
        <dbReference type="PROSITE" id="PS50097"/>
    </source>
</evidence>
<feature type="region of interest" description="Disordered" evidence="1">
    <location>
        <begin position="60"/>
        <end position="80"/>
    </location>
</feature>
<name>A0A9W4WUZ7_9GLOM</name>
<organism evidence="3 4">
    <name type="scientific">Funneliformis geosporum</name>
    <dbReference type="NCBI Taxonomy" id="1117311"/>
    <lineage>
        <taxon>Eukaryota</taxon>
        <taxon>Fungi</taxon>
        <taxon>Fungi incertae sedis</taxon>
        <taxon>Mucoromycota</taxon>
        <taxon>Glomeromycotina</taxon>
        <taxon>Glomeromycetes</taxon>
        <taxon>Glomerales</taxon>
        <taxon>Glomeraceae</taxon>
        <taxon>Funneliformis</taxon>
    </lineage>
</organism>
<dbReference type="InterPro" id="IPR011333">
    <property type="entry name" value="SKP1/BTB/POZ_sf"/>
</dbReference>
<feature type="non-terminal residue" evidence="3">
    <location>
        <position position="1"/>
    </location>
</feature>
<proteinExistence type="predicted"/>
<dbReference type="SUPFAM" id="SSF54695">
    <property type="entry name" value="POZ domain"/>
    <property type="match status" value="1"/>
</dbReference>
<sequence>MSYNFHSDLLKDFYQLLQTEIDYNVVIQVGKSNSDEKHVDVKELHQNQPPIIETTVIQDEQTDSNKKEVELEEGHEPNETKRIEDKLETIEEETTLTLDDEDIESITSVEPEGDVVIQDDQMDSDSKQDVDINETTIDETKVETKVETKIETKVETKIETRVETKVETKVENDVNNDDVGHDRQTDSKQQQQGGNFKEFHVHSNILRIRSKYFSKIFSNNEVEKNEDGIYYIKRPNIAPEAFEFILKDINTGEIGRVVNSECAVQCLSNYGPIFGSYVTNLSVFKKSDKVSPEDQSPEVGGNGIMMRPNGKW</sequence>
<dbReference type="EMBL" id="CAMKVN010005426">
    <property type="protein sequence ID" value="CAI2188823.1"/>
    <property type="molecule type" value="Genomic_DNA"/>
</dbReference>
<evidence type="ECO:0000313" key="3">
    <source>
        <dbReference type="EMBL" id="CAI2188823.1"/>
    </source>
</evidence>
<keyword evidence="4" id="KW-1185">Reference proteome</keyword>
<comment type="caution">
    <text evidence="3">The sequence shown here is derived from an EMBL/GenBank/DDBJ whole genome shotgun (WGS) entry which is preliminary data.</text>
</comment>
<accession>A0A9W4WUZ7</accession>
<feature type="domain" description="BTB" evidence="2">
    <location>
        <begin position="197"/>
        <end position="254"/>
    </location>
</feature>
<reference evidence="3" key="1">
    <citation type="submission" date="2022-08" db="EMBL/GenBank/DDBJ databases">
        <authorList>
            <person name="Kallberg Y."/>
            <person name="Tangrot J."/>
            <person name="Rosling A."/>
        </authorList>
    </citation>
    <scope>NUCLEOTIDE SEQUENCE</scope>
    <source>
        <strain evidence="3">Wild A</strain>
    </source>
</reference>
<dbReference type="InterPro" id="IPR000210">
    <property type="entry name" value="BTB/POZ_dom"/>
</dbReference>
<gene>
    <name evidence="3" type="ORF">FWILDA_LOCUS13773</name>
</gene>
<protein>
    <submittedName>
        <fullName evidence="3">16242_t:CDS:1</fullName>
    </submittedName>
</protein>
<dbReference type="Gene3D" id="3.30.710.10">
    <property type="entry name" value="Potassium Channel Kv1.1, Chain A"/>
    <property type="match status" value="1"/>
</dbReference>
<evidence type="ECO:0000313" key="4">
    <source>
        <dbReference type="Proteomes" id="UP001153678"/>
    </source>
</evidence>
<feature type="region of interest" description="Disordered" evidence="1">
    <location>
        <begin position="289"/>
        <end position="312"/>
    </location>
</feature>
<dbReference type="AlphaFoldDB" id="A0A9W4WUZ7"/>
<feature type="region of interest" description="Disordered" evidence="1">
    <location>
        <begin position="169"/>
        <end position="196"/>
    </location>
</feature>
<dbReference type="PROSITE" id="PS50097">
    <property type="entry name" value="BTB"/>
    <property type="match status" value="1"/>
</dbReference>
<dbReference type="Pfam" id="PF00651">
    <property type="entry name" value="BTB"/>
    <property type="match status" value="1"/>
</dbReference>